<keyword evidence="10" id="KW-1185">Reference proteome</keyword>
<dbReference type="InterPro" id="IPR006685">
    <property type="entry name" value="MscS_channel_2nd"/>
</dbReference>
<keyword evidence="5 6" id="KW-0472">Membrane</keyword>
<organism evidence="9 10">
    <name type="scientific">Alteromonas aestuariivivens</name>
    <dbReference type="NCBI Taxonomy" id="1938339"/>
    <lineage>
        <taxon>Bacteria</taxon>
        <taxon>Pseudomonadati</taxon>
        <taxon>Pseudomonadota</taxon>
        <taxon>Gammaproteobacteria</taxon>
        <taxon>Alteromonadales</taxon>
        <taxon>Alteromonadaceae</taxon>
        <taxon>Alteromonas/Salinimonas group</taxon>
        <taxon>Alteromonas</taxon>
    </lineage>
</organism>
<keyword evidence="4 6" id="KW-1133">Transmembrane helix</keyword>
<keyword evidence="6" id="KW-0407">Ion channel</keyword>
<dbReference type="InterPro" id="IPR023408">
    <property type="entry name" value="MscS_beta-dom_sf"/>
</dbReference>
<evidence type="ECO:0000256" key="5">
    <source>
        <dbReference type="ARBA" id="ARBA00023136"/>
    </source>
</evidence>
<evidence type="ECO:0000313" key="9">
    <source>
        <dbReference type="EMBL" id="RDV26633.1"/>
    </source>
</evidence>
<dbReference type="GO" id="GO:0005886">
    <property type="term" value="C:plasma membrane"/>
    <property type="evidence" value="ECO:0007669"/>
    <property type="project" value="UniProtKB-SubCell"/>
</dbReference>
<comment type="function">
    <text evidence="6">Mechanosensitive channel that participates in the regulation of osmotic pressure changes within the cell, opening in response to stretch forces in the membrane lipid bilayer, without the need for other proteins. Contributes to normal resistance to hypoosmotic shock. Forms an ion channel of 1.0 nanosiemens conductance with a slight preference for anions.</text>
</comment>
<dbReference type="InterPro" id="IPR045275">
    <property type="entry name" value="MscS_archaea/bacteria_type"/>
</dbReference>
<evidence type="ECO:0000259" key="8">
    <source>
        <dbReference type="Pfam" id="PF00924"/>
    </source>
</evidence>
<comment type="similarity">
    <text evidence="6">Belongs to the MscS (TC 1.A.23) family.</text>
</comment>
<dbReference type="OrthoDB" id="9780668at2"/>
<keyword evidence="7" id="KW-0175">Coiled coil</keyword>
<dbReference type="Proteomes" id="UP000256561">
    <property type="component" value="Unassembled WGS sequence"/>
</dbReference>
<gene>
    <name evidence="9" type="ORF">DXV75_06485</name>
</gene>
<keyword evidence="6" id="KW-0813">Transport</keyword>
<sequence>MKSEGVVLITTIIPALVALAAIVGVVYLCYYLLIGRQTALTGDQKMPRQVGIVVLCIVGLVTFVLFLPVSVETRNQIIALIGVVLSGMIAFSSTSIMSNLMAGIVLRINRPFRIGDFIRVHDHAGRVTEMGILDTEVQTEKRELIAFANNTLITSPVTVVRSSGAIISVELSLGYEIFHGDIEAELIKAAESIELEEPFVQITQLGDFSVSYRVAGLLKDVKSMLGARSRLHKAVLDHLHQAGIEIVSPSFMNQRAQQPGVQMIPRHKVVTSDSAEEGDPDAIVFDKAQEAEQQESKRQQLENSLAELEEQLKTAEGELKESLKSRREQLKIRLAELV</sequence>
<feature type="transmembrane region" description="Helical" evidence="6">
    <location>
        <begin position="50"/>
        <end position="71"/>
    </location>
</feature>
<dbReference type="EMBL" id="QRHA01000004">
    <property type="protein sequence ID" value="RDV26633.1"/>
    <property type="molecule type" value="Genomic_DNA"/>
</dbReference>
<comment type="caution">
    <text evidence="9">The sequence shown here is derived from an EMBL/GenBank/DDBJ whole genome shotgun (WGS) entry which is preliminary data.</text>
</comment>
<dbReference type="SUPFAM" id="SSF50182">
    <property type="entry name" value="Sm-like ribonucleoproteins"/>
    <property type="match status" value="1"/>
</dbReference>
<dbReference type="PANTHER" id="PTHR30221">
    <property type="entry name" value="SMALL-CONDUCTANCE MECHANOSENSITIVE CHANNEL"/>
    <property type="match status" value="1"/>
</dbReference>
<keyword evidence="3 6" id="KW-0812">Transmembrane</keyword>
<keyword evidence="6" id="KW-0406">Ion transport</keyword>
<dbReference type="InterPro" id="IPR010920">
    <property type="entry name" value="LSM_dom_sf"/>
</dbReference>
<comment type="subunit">
    <text evidence="6">Homoheptamer.</text>
</comment>
<name>A0A3D8M9C2_9ALTE</name>
<evidence type="ECO:0000313" key="10">
    <source>
        <dbReference type="Proteomes" id="UP000256561"/>
    </source>
</evidence>
<dbReference type="RefSeq" id="WP_115592586.1">
    <property type="nucleotide sequence ID" value="NZ_QRHA01000004.1"/>
</dbReference>
<accession>A0A3D8M9C2</accession>
<reference evidence="10" key="1">
    <citation type="submission" date="2018-08" db="EMBL/GenBank/DDBJ databases">
        <authorList>
            <person name="Zhang J."/>
            <person name="Du Z.-J."/>
        </authorList>
    </citation>
    <scope>NUCLEOTIDE SEQUENCE [LARGE SCALE GENOMIC DNA]</scope>
    <source>
        <strain evidence="10">KCTC 52655</strain>
    </source>
</reference>
<dbReference type="GO" id="GO:0008381">
    <property type="term" value="F:mechanosensitive monoatomic ion channel activity"/>
    <property type="evidence" value="ECO:0007669"/>
    <property type="project" value="InterPro"/>
</dbReference>
<protein>
    <recommendedName>
        <fullName evidence="6">Small-conductance mechanosensitive channel</fullName>
    </recommendedName>
</protein>
<dbReference type="SUPFAM" id="SSF82689">
    <property type="entry name" value="Mechanosensitive channel protein MscS (YggB), C-terminal domain"/>
    <property type="match status" value="1"/>
</dbReference>
<feature type="domain" description="Mechanosensitive ion channel MscS" evidence="8">
    <location>
        <begin position="96"/>
        <end position="157"/>
    </location>
</feature>
<dbReference type="AlphaFoldDB" id="A0A3D8M9C2"/>
<keyword evidence="6" id="KW-0997">Cell inner membrane</keyword>
<evidence type="ECO:0000256" key="4">
    <source>
        <dbReference type="ARBA" id="ARBA00022989"/>
    </source>
</evidence>
<keyword evidence="2" id="KW-1003">Cell membrane</keyword>
<feature type="transmembrane region" description="Helical" evidence="6">
    <location>
        <begin position="6"/>
        <end position="30"/>
    </location>
</feature>
<evidence type="ECO:0000256" key="6">
    <source>
        <dbReference type="RuleBase" id="RU369025"/>
    </source>
</evidence>
<comment type="subcellular location">
    <subcellularLocation>
        <location evidence="6">Cell inner membrane</location>
        <topology evidence="6">Multi-pass membrane protein</topology>
    </subcellularLocation>
    <subcellularLocation>
        <location evidence="1">Cell membrane</location>
        <topology evidence="1">Multi-pass membrane protein</topology>
    </subcellularLocation>
</comment>
<evidence type="ECO:0000256" key="3">
    <source>
        <dbReference type="ARBA" id="ARBA00022692"/>
    </source>
</evidence>
<dbReference type="InterPro" id="IPR011066">
    <property type="entry name" value="MscS_channel_C_sf"/>
</dbReference>
<evidence type="ECO:0000256" key="7">
    <source>
        <dbReference type="SAM" id="Coils"/>
    </source>
</evidence>
<evidence type="ECO:0000256" key="2">
    <source>
        <dbReference type="ARBA" id="ARBA00022475"/>
    </source>
</evidence>
<feature type="transmembrane region" description="Helical" evidence="6">
    <location>
        <begin position="77"/>
        <end position="106"/>
    </location>
</feature>
<dbReference type="Gene3D" id="3.30.70.100">
    <property type="match status" value="1"/>
</dbReference>
<dbReference type="Pfam" id="PF00924">
    <property type="entry name" value="MS_channel_2nd"/>
    <property type="match status" value="1"/>
</dbReference>
<feature type="coiled-coil region" evidence="7">
    <location>
        <begin position="284"/>
        <end position="325"/>
    </location>
</feature>
<proteinExistence type="inferred from homology"/>
<dbReference type="Gene3D" id="2.30.30.60">
    <property type="match status" value="1"/>
</dbReference>
<comment type="caution">
    <text evidence="6">Lacks conserved residue(s) required for the propagation of feature annotation.</text>
</comment>
<evidence type="ECO:0000256" key="1">
    <source>
        <dbReference type="ARBA" id="ARBA00004651"/>
    </source>
</evidence>
<dbReference type="PANTHER" id="PTHR30221:SF18">
    <property type="entry name" value="SLL0590 PROTEIN"/>
    <property type="match status" value="1"/>
</dbReference>